<evidence type="ECO:0000259" key="2">
    <source>
        <dbReference type="PROSITE" id="PS50883"/>
    </source>
</evidence>
<dbReference type="CDD" id="cd01948">
    <property type="entry name" value="EAL"/>
    <property type="match status" value="1"/>
</dbReference>
<dbReference type="AlphaFoldDB" id="A0A1I1F9J3"/>
<dbReference type="PANTHER" id="PTHR33121:SF79">
    <property type="entry name" value="CYCLIC DI-GMP PHOSPHODIESTERASE PDED-RELATED"/>
    <property type="match status" value="1"/>
</dbReference>
<dbReference type="Gene3D" id="6.20.270.20">
    <property type="entry name" value="LapD/MoxY periplasmic domain"/>
    <property type="match status" value="1"/>
</dbReference>
<dbReference type="Pfam" id="PF16448">
    <property type="entry name" value="LapD_MoxY_N"/>
    <property type="match status" value="1"/>
</dbReference>
<sequence>MYETSSTHSSGISLKTQLYGLVFFLALMSFFSSLIMSVDHTRNYLNEQMGIHAQDAATSLGLSISPYLGEENIVIAETMMAAIFDSGYYASMVLVSPENKNLLSMNHPSTIEGVPQWFIDLFPLSPPTRNSEVSSGWTIAGTLHVTSHPGVSYLQLWNYSLNALSGLLFTLVASLLVAYIIIKAVLRPLYIVTEQANAITKKQFIYNKRTPITKELRLVTSAINSMVKNVQKTFISMTDHTEILTKEAYKDNLSQMGNRRAFENQLHSHFDERRITQASIVLITLPSLQNINLELGYKDGDEYILKAVKIIKLWLSNIQGTQFYRIAGGCFIVTFPVSLDLCIKNIENAQKKLNAFNSNRYSNGFAKLVMCSYNKKDNTGDLLSRLDTLSTQHKALVSSADAFNEYKAPALGLQEWKMLINDIISSGDIAFSFQPVVLKDKPLPLYSELFTHFTHNNESINNGQFFAMAERLDLTSALDKKLIMAFTNLKKHYQDQRFAINLSDQSLHDEEFLSWLENYIPLNKETFENIVFEINESSLLNDIDSAKEVIALLKQHDIKVCIERFGSNLSSFKYLRGLNVDYVKLDGSYTRDLISNPDNNYFIHAVNQICQGLGITVIACHIENEETFEKILDLSIGAYQGKYLQSPHKITINHKKNNSQSHTFNLELAYDLT</sequence>
<dbReference type="SUPFAM" id="SSF55073">
    <property type="entry name" value="Nucleotide cyclase"/>
    <property type="match status" value="1"/>
</dbReference>
<gene>
    <name evidence="3" type="ORF">SAMN02745724_00555</name>
</gene>
<dbReference type="PANTHER" id="PTHR33121">
    <property type="entry name" value="CYCLIC DI-GMP PHOSPHODIESTERASE PDEF"/>
    <property type="match status" value="1"/>
</dbReference>
<dbReference type="STRING" id="1123010.SAMN02745724_00555"/>
<dbReference type="Proteomes" id="UP000198862">
    <property type="component" value="Unassembled WGS sequence"/>
</dbReference>
<dbReference type="EMBL" id="FOLO01000003">
    <property type="protein sequence ID" value="SFB96055.1"/>
    <property type="molecule type" value="Genomic_DNA"/>
</dbReference>
<feature type="transmembrane region" description="Helical" evidence="1">
    <location>
        <begin position="161"/>
        <end position="182"/>
    </location>
</feature>
<evidence type="ECO:0000313" key="4">
    <source>
        <dbReference type="Proteomes" id="UP000198862"/>
    </source>
</evidence>
<dbReference type="InterPro" id="IPR042461">
    <property type="entry name" value="LapD_MoxY_peri_C"/>
</dbReference>
<dbReference type="GO" id="GO:0071111">
    <property type="term" value="F:cyclic-guanylate-specific phosphodiesterase activity"/>
    <property type="evidence" value="ECO:0007669"/>
    <property type="project" value="InterPro"/>
</dbReference>
<dbReference type="InterPro" id="IPR035919">
    <property type="entry name" value="EAL_sf"/>
</dbReference>
<dbReference type="InterPro" id="IPR050706">
    <property type="entry name" value="Cyclic-di-GMP_PDE-like"/>
</dbReference>
<feature type="transmembrane region" description="Helical" evidence="1">
    <location>
        <begin position="18"/>
        <end position="38"/>
    </location>
</feature>
<organism evidence="3 4">
    <name type="scientific">Pseudoalteromonas denitrificans DSM 6059</name>
    <dbReference type="NCBI Taxonomy" id="1123010"/>
    <lineage>
        <taxon>Bacteria</taxon>
        <taxon>Pseudomonadati</taxon>
        <taxon>Pseudomonadota</taxon>
        <taxon>Gammaproteobacteria</taxon>
        <taxon>Alteromonadales</taxon>
        <taxon>Pseudoalteromonadaceae</taxon>
        <taxon>Pseudoalteromonas</taxon>
    </lineage>
</organism>
<dbReference type="InterPro" id="IPR043128">
    <property type="entry name" value="Rev_trsase/Diguanyl_cyclase"/>
</dbReference>
<keyword evidence="1" id="KW-0812">Transmembrane</keyword>
<dbReference type="InterPro" id="IPR029787">
    <property type="entry name" value="Nucleotide_cyclase"/>
</dbReference>
<proteinExistence type="predicted"/>
<dbReference type="RefSeq" id="WP_091979713.1">
    <property type="nucleotide sequence ID" value="NZ_FOLO01000003.1"/>
</dbReference>
<dbReference type="SUPFAM" id="SSF141868">
    <property type="entry name" value="EAL domain-like"/>
    <property type="match status" value="1"/>
</dbReference>
<dbReference type="InterPro" id="IPR001633">
    <property type="entry name" value="EAL_dom"/>
</dbReference>
<dbReference type="OrthoDB" id="5894408at2"/>
<dbReference type="InterPro" id="IPR000160">
    <property type="entry name" value="GGDEF_dom"/>
</dbReference>
<dbReference type="Gene3D" id="6.10.340.10">
    <property type="match status" value="1"/>
</dbReference>
<dbReference type="InterPro" id="IPR032244">
    <property type="entry name" value="LapD_MoxY_N"/>
</dbReference>
<dbReference type="SMART" id="SM00267">
    <property type="entry name" value="GGDEF"/>
    <property type="match status" value="1"/>
</dbReference>
<name>A0A1I1F9J3_9GAMM</name>
<dbReference type="Pfam" id="PF00990">
    <property type="entry name" value="GGDEF"/>
    <property type="match status" value="1"/>
</dbReference>
<dbReference type="Gene3D" id="3.30.110.200">
    <property type="match status" value="1"/>
</dbReference>
<keyword evidence="4" id="KW-1185">Reference proteome</keyword>
<dbReference type="SMART" id="SM00052">
    <property type="entry name" value="EAL"/>
    <property type="match status" value="1"/>
</dbReference>
<dbReference type="Gene3D" id="3.30.70.270">
    <property type="match status" value="1"/>
</dbReference>
<keyword evidence="1" id="KW-1133">Transmembrane helix</keyword>
<feature type="domain" description="EAL" evidence="2">
    <location>
        <begin position="413"/>
        <end position="661"/>
    </location>
</feature>
<reference evidence="3 4" key="1">
    <citation type="submission" date="2016-10" db="EMBL/GenBank/DDBJ databases">
        <authorList>
            <person name="de Groot N.N."/>
        </authorList>
    </citation>
    <scope>NUCLEOTIDE SEQUENCE [LARGE SCALE GENOMIC DNA]</scope>
    <source>
        <strain evidence="3 4">DSM 6059</strain>
    </source>
</reference>
<dbReference type="Pfam" id="PF00563">
    <property type="entry name" value="EAL"/>
    <property type="match status" value="1"/>
</dbReference>
<accession>A0A1I1F9J3</accession>
<dbReference type="PROSITE" id="PS50883">
    <property type="entry name" value="EAL"/>
    <property type="match status" value="1"/>
</dbReference>
<evidence type="ECO:0000256" key="1">
    <source>
        <dbReference type="SAM" id="Phobius"/>
    </source>
</evidence>
<evidence type="ECO:0000313" key="3">
    <source>
        <dbReference type="EMBL" id="SFB96055.1"/>
    </source>
</evidence>
<keyword evidence="1" id="KW-0472">Membrane</keyword>
<dbReference type="Gene3D" id="3.20.20.450">
    <property type="entry name" value="EAL domain"/>
    <property type="match status" value="1"/>
</dbReference>
<protein>
    <submittedName>
        <fullName evidence="3">Diguanylate cyclase/phosphodiesterase</fullName>
    </submittedName>
</protein>